<evidence type="ECO:0000256" key="6">
    <source>
        <dbReference type="ARBA" id="ARBA00022842"/>
    </source>
</evidence>
<dbReference type="InterPro" id="IPR050556">
    <property type="entry name" value="Type_II_TA_system_RNase"/>
</dbReference>
<comment type="caution">
    <text evidence="9">The sequence shown here is derived from an EMBL/GenBank/DDBJ whole genome shotgun (WGS) entry which is preliminary data.</text>
</comment>
<keyword evidence="10" id="KW-1185">Reference proteome</keyword>
<dbReference type="InterPro" id="IPR029060">
    <property type="entry name" value="PIN-like_dom_sf"/>
</dbReference>
<evidence type="ECO:0000256" key="4">
    <source>
        <dbReference type="ARBA" id="ARBA00022723"/>
    </source>
</evidence>
<dbReference type="Proteomes" id="UP001308005">
    <property type="component" value="Unassembled WGS sequence"/>
</dbReference>
<protein>
    <submittedName>
        <fullName evidence="9">PIN domain-containing protein</fullName>
    </submittedName>
</protein>
<proteinExistence type="inferred from homology"/>
<dbReference type="Pfam" id="PF01850">
    <property type="entry name" value="PIN"/>
    <property type="match status" value="1"/>
</dbReference>
<dbReference type="PANTHER" id="PTHR33653">
    <property type="entry name" value="RIBONUCLEASE VAPC2"/>
    <property type="match status" value="1"/>
</dbReference>
<evidence type="ECO:0000256" key="2">
    <source>
        <dbReference type="ARBA" id="ARBA00022649"/>
    </source>
</evidence>
<comment type="cofactor">
    <cofactor evidence="1">
        <name>Mg(2+)</name>
        <dbReference type="ChEBI" id="CHEBI:18420"/>
    </cofactor>
</comment>
<keyword evidence="2" id="KW-1277">Toxin-antitoxin system</keyword>
<comment type="similarity">
    <text evidence="7">Belongs to the PINc/VapC protein family.</text>
</comment>
<evidence type="ECO:0000256" key="5">
    <source>
        <dbReference type="ARBA" id="ARBA00022801"/>
    </source>
</evidence>
<name>A0ABU6CTV0_9GAMM</name>
<reference evidence="10" key="1">
    <citation type="submission" date="2023-07" db="EMBL/GenBank/DDBJ databases">
        <title>The carbon used by Thiothrix.</title>
        <authorList>
            <person name="Chen L."/>
        </authorList>
    </citation>
    <scope>NUCLEOTIDE SEQUENCE [LARGE SCALE GENOMIC DNA]</scope>
</reference>
<dbReference type="Gene3D" id="3.40.50.1010">
    <property type="entry name" value="5'-nuclease"/>
    <property type="match status" value="1"/>
</dbReference>
<keyword evidence="5" id="KW-0378">Hydrolase</keyword>
<sequence length="155" mass="17032">MDLTWLLDTNICIYIAKHRPPEVARRFAELEVGQVGMSVVTYGELHNGAMKSQQREIALDKLEGLTGLIPVLPMAESVGQQYGKIRSHLEQSGTPIGNNDGSICVSGSWSLQVLARQVYPIDNEGLTIIVFGGLFAKTLKPIMSLLSYSTNKKRT</sequence>
<gene>
    <name evidence="9" type="ORF">VSS37_00865</name>
</gene>
<evidence type="ECO:0000259" key="8">
    <source>
        <dbReference type="Pfam" id="PF01850"/>
    </source>
</evidence>
<accession>A0ABU6CTV0</accession>
<organism evidence="9 10">
    <name type="scientific">Candidatus Thiothrix phosphatis</name>
    <dbReference type="NCBI Taxonomy" id="3112415"/>
    <lineage>
        <taxon>Bacteria</taxon>
        <taxon>Pseudomonadati</taxon>
        <taxon>Pseudomonadota</taxon>
        <taxon>Gammaproteobacteria</taxon>
        <taxon>Thiotrichales</taxon>
        <taxon>Thiotrichaceae</taxon>
        <taxon>Thiothrix</taxon>
    </lineage>
</organism>
<evidence type="ECO:0000313" key="10">
    <source>
        <dbReference type="Proteomes" id="UP001308005"/>
    </source>
</evidence>
<evidence type="ECO:0000256" key="7">
    <source>
        <dbReference type="ARBA" id="ARBA00038093"/>
    </source>
</evidence>
<dbReference type="SUPFAM" id="SSF88723">
    <property type="entry name" value="PIN domain-like"/>
    <property type="match status" value="1"/>
</dbReference>
<keyword evidence="4" id="KW-0479">Metal-binding</keyword>
<dbReference type="EMBL" id="JAYMYJ010000010">
    <property type="protein sequence ID" value="MEB4589518.1"/>
    <property type="molecule type" value="Genomic_DNA"/>
</dbReference>
<evidence type="ECO:0000256" key="3">
    <source>
        <dbReference type="ARBA" id="ARBA00022722"/>
    </source>
</evidence>
<dbReference type="PANTHER" id="PTHR33653:SF1">
    <property type="entry name" value="RIBONUCLEASE VAPC2"/>
    <property type="match status" value="1"/>
</dbReference>
<evidence type="ECO:0000256" key="1">
    <source>
        <dbReference type="ARBA" id="ARBA00001946"/>
    </source>
</evidence>
<dbReference type="InterPro" id="IPR002716">
    <property type="entry name" value="PIN_dom"/>
</dbReference>
<keyword evidence="6" id="KW-0460">Magnesium</keyword>
<feature type="domain" description="PIN" evidence="8">
    <location>
        <begin position="6"/>
        <end position="101"/>
    </location>
</feature>
<dbReference type="RefSeq" id="WP_324692709.1">
    <property type="nucleotide sequence ID" value="NZ_JAYMYJ010000010.1"/>
</dbReference>
<keyword evidence="3" id="KW-0540">Nuclease</keyword>
<evidence type="ECO:0000313" key="9">
    <source>
        <dbReference type="EMBL" id="MEB4589518.1"/>
    </source>
</evidence>